<comment type="caution">
    <text evidence="1">The sequence shown here is derived from an EMBL/GenBank/DDBJ whole genome shotgun (WGS) entry which is preliminary data.</text>
</comment>
<dbReference type="EMBL" id="JAAIUW010000003">
    <property type="protein sequence ID" value="KAF7839756.1"/>
    <property type="molecule type" value="Genomic_DNA"/>
</dbReference>
<name>A0A835CEG8_9FABA</name>
<reference evidence="1" key="1">
    <citation type="submission" date="2020-09" db="EMBL/GenBank/DDBJ databases">
        <title>Genome-Enabled Discovery of Anthraquinone Biosynthesis in Senna tora.</title>
        <authorList>
            <person name="Kang S.-H."/>
            <person name="Pandey R.P."/>
            <person name="Lee C.-M."/>
            <person name="Sim J.-S."/>
            <person name="Jeong J.-T."/>
            <person name="Choi B.-S."/>
            <person name="Jung M."/>
            <person name="Ginzburg D."/>
            <person name="Zhao K."/>
            <person name="Won S.Y."/>
            <person name="Oh T.-J."/>
            <person name="Yu Y."/>
            <person name="Kim N.-H."/>
            <person name="Lee O.R."/>
            <person name="Lee T.-H."/>
            <person name="Bashyal P."/>
            <person name="Kim T.-S."/>
            <person name="Lee W.-H."/>
            <person name="Kawkins C."/>
            <person name="Kim C.-K."/>
            <person name="Kim J.S."/>
            <person name="Ahn B.O."/>
            <person name="Rhee S.Y."/>
            <person name="Sohng J.K."/>
        </authorList>
    </citation>
    <scope>NUCLEOTIDE SEQUENCE</scope>
    <source>
        <tissue evidence="1">Leaf</tissue>
    </source>
</reference>
<organism evidence="1 2">
    <name type="scientific">Senna tora</name>
    <dbReference type="NCBI Taxonomy" id="362788"/>
    <lineage>
        <taxon>Eukaryota</taxon>
        <taxon>Viridiplantae</taxon>
        <taxon>Streptophyta</taxon>
        <taxon>Embryophyta</taxon>
        <taxon>Tracheophyta</taxon>
        <taxon>Spermatophyta</taxon>
        <taxon>Magnoliopsida</taxon>
        <taxon>eudicotyledons</taxon>
        <taxon>Gunneridae</taxon>
        <taxon>Pentapetalae</taxon>
        <taxon>rosids</taxon>
        <taxon>fabids</taxon>
        <taxon>Fabales</taxon>
        <taxon>Fabaceae</taxon>
        <taxon>Caesalpinioideae</taxon>
        <taxon>Cassia clade</taxon>
        <taxon>Senna</taxon>
    </lineage>
</organism>
<gene>
    <name evidence="1" type="ORF">G2W53_008238</name>
</gene>
<protein>
    <submittedName>
        <fullName evidence="1">Uncharacterized protein</fullName>
    </submittedName>
</protein>
<evidence type="ECO:0000313" key="1">
    <source>
        <dbReference type="EMBL" id="KAF7839756.1"/>
    </source>
</evidence>
<sequence length="33" mass="3652">MAAMIYNLHIGVVDVDPVINDEVLLSMVPLKEL</sequence>
<proteinExistence type="predicted"/>
<evidence type="ECO:0000313" key="2">
    <source>
        <dbReference type="Proteomes" id="UP000634136"/>
    </source>
</evidence>
<keyword evidence="2" id="KW-1185">Reference proteome</keyword>
<dbReference type="AlphaFoldDB" id="A0A835CEG8"/>
<accession>A0A835CEG8</accession>
<dbReference type="Proteomes" id="UP000634136">
    <property type="component" value="Unassembled WGS sequence"/>
</dbReference>